<feature type="non-terminal residue" evidence="2">
    <location>
        <position position="1"/>
    </location>
</feature>
<keyword evidence="1" id="KW-1185">Reference proteome</keyword>
<gene>
    <name evidence="2" type="primary">LOC108626019</name>
</gene>
<proteinExistence type="predicted"/>
<dbReference type="PANTHER" id="PTHR20905:SF28">
    <property type="entry name" value="GH28833P-RELATED"/>
    <property type="match status" value="1"/>
</dbReference>
<dbReference type="Gene3D" id="3.40.630.30">
    <property type="match status" value="1"/>
</dbReference>
<reference evidence="2" key="1">
    <citation type="submission" date="2025-08" db="UniProtKB">
        <authorList>
            <consortium name="RefSeq"/>
        </authorList>
    </citation>
    <scope>IDENTIFICATION</scope>
    <source>
        <tissue evidence="2">Whole body</tissue>
    </source>
</reference>
<organism evidence="1 2">
    <name type="scientific">Ceratina calcarata</name>
    <dbReference type="NCBI Taxonomy" id="156304"/>
    <lineage>
        <taxon>Eukaryota</taxon>
        <taxon>Metazoa</taxon>
        <taxon>Ecdysozoa</taxon>
        <taxon>Arthropoda</taxon>
        <taxon>Hexapoda</taxon>
        <taxon>Insecta</taxon>
        <taxon>Pterygota</taxon>
        <taxon>Neoptera</taxon>
        <taxon>Endopterygota</taxon>
        <taxon>Hymenoptera</taxon>
        <taxon>Apocrita</taxon>
        <taxon>Aculeata</taxon>
        <taxon>Apoidea</taxon>
        <taxon>Anthophila</taxon>
        <taxon>Apidae</taxon>
        <taxon>Ceratina</taxon>
        <taxon>Zadontomerus</taxon>
    </lineage>
</organism>
<dbReference type="InterPro" id="IPR016181">
    <property type="entry name" value="Acyl_CoA_acyltransferase"/>
</dbReference>
<dbReference type="SUPFAM" id="SSF55729">
    <property type="entry name" value="Acyl-CoA N-acyltransferases (Nat)"/>
    <property type="match status" value="1"/>
</dbReference>
<accession>A0AAJ7J1L8</accession>
<dbReference type="GeneID" id="108626019"/>
<name>A0AAJ7J1L8_9HYME</name>
<evidence type="ECO:0000313" key="1">
    <source>
        <dbReference type="Proteomes" id="UP000694925"/>
    </source>
</evidence>
<sequence length="274" mass="30252">KIIREVVNNSKIIFETRTRKRMPPYRVWGTSEDGSIEFESLTDATLDEALKLIRTCFFVYENVSKAVELVSEPGAMEELEELCVDAAKDGVSVVAVDVNSGEVVGVAFNKIQVATSGSEKSAFQLFGENCKYKSSKALVNFMIDVDSRIDLFKHYNTNCIFEVMFLATSPSRQKCRIGELLVSSSIEVAKELKKGNGVKTPVTVNGDNSIQNQEAVPTLVSAIMTSNYSQKIAAKLGFEKLAIVSYKEFSFAGKSFSENIGEEHKNSILVAKRL</sequence>
<dbReference type="GO" id="GO:0008080">
    <property type="term" value="F:N-acetyltransferase activity"/>
    <property type="evidence" value="ECO:0007669"/>
    <property type="project" value="TreeGrafter"/>
</dbReference>
<protein>
    <submittedName>
        <fullName evidence="2">Uncharacterized protein LOC108626019</fullName>
    </submittedName>
</protein>
<dbReference type="Proteomes" id="UP000694925">
    <property type="component" value="Unplaced"/>
</dbReference>
<dbReference type="RefSeq" id="XP_017881912.2">
    <property type="nucleotide sequence ID" value="XM_018026423.2"/>
</dbReference>
<dbReference type="AlphaFoldDB" id="A0AAJ7J1L8"/>
<evidence type="ECO:0000313" key="2">
    <source>
        <dbReference type="RefSeq" id="XP_017881912.2"/>
    </source>
</evidence>
<dbReference type="PANTHER" id="PTHR20905">
    <property type="entry name" value="N-ACETYLTRANSFERASE-RELATED"/>
    <property type="match status" value="1"/>
</dbReference>
<dbReference type="KEGG" id="ccal:108626019"/>